<dbReference type="Pfam" id="PF13673">
    <property type="entry name" value="Acetyltransf_10"/>
    <property type="match status" value="1"/>
</dbReference>
<organism evidence="2 3">
    <name type="scientific">Alteromonas stellipolaris</name>
    <dbReference type="NCBI Taxonomy" id="233316"/>
    <lineage>
        <taxon>Bacteria</taxon>
        <taxon>Pseudomonadati</taxon>
        <taxon>Pseudomonadota</taxon>
        <taxon>Gammaproteobacteria</taxon>
        <taxon>Alteromonadales</taxon>
        <taxon>Alteromonadaceae</taxon>
        <taxon>Alteromonas/Salinimonas group</taxon>
        <taxon>Alteromonas</taxon>
    </lineage>
</organism>
<dbReference type="Gene3D" id="3.40.630.30">
    <property type="match status" value="1"/>
</dbReference>
<name>A0AAW7Z471_9ALTE</name>
<evidence type="ECO:0000259" key="1">
    <source>
        <dbReference type="PROSITE" id="PS51186"/>
    </source>
</evidence>
<dbReference type="GO" id="GO:0016747">
    <property type="term" value="F:acyltransferase activity, transferring groups other than amino-acyl groups"/>
    <property type="evidence" value="ECO:0007669"/>
    <property type="project" value="InterPro"/>
</dbReference>
<dbReference type="EMBL" id="JAUOQI010000004">
    <property type="protein sequence ID" value="MDO6577253.1"/>
    <property type="molecule type" value="Genomic_DNA"/>
</dbReference>
<proteinExistence type="predicted"/>
<dbReference type="InterPro" id="IPR000182">
    <property type="entry name" value="GNAT_dom"/>
</dbReference>
<keyword evidence="2" id="KW-0808">Transferase</keyword>
<dbReference type="EC" id="2.3.1.-" evidence="2"/>
<keyword evidence="2" id="KW-0012">Acyltransferase</keyword>
<dbReference type="PROSITE" id="PS51186">
    <property type="entry name" value="GNAT"/>
    <property type="match status" value="1"/>
</dbReference>
<accession>A0AAW7Z471</accession>
<evidence type="ECO:0000313" key="3">
    <source>
        <dbReference type="Proteomes" id="UP001170717"/>
    </source>
</evidence>
<reference evidence="2" key="1">
    <citation type="submission" date="2023-07" db="EMBL/GenBank/DDBJ databases">
        <title>Genome content predicts the carbon catabolic preferences of heterotrophic bacteria.</title>
        <authorList>
            <person name="Gralka M."/>
        </authorList>
    </citation>
    <scope>NUCLEOTIDE SEQUENCE</scope>
    <source>
        <strain evidence="2">F2M12</strain>
    </source>
</reference>
<evidence type="ECO:0000313" key="2">
    <source>
        <dbReference type="EMBL" id="MDO6577253.1"/>
    </source>
</evidence>
<dbReference type="Proteomes" id="UP001170717">
    <property type="component" value="Unassembled WGS sequence"/>
</dbReference>
<feature type="domain" description="N-acetyltransferase" evidence="1">
    <location>
        <begin position="111"/>
        <end position="246"/>
    </location>
</feature>
<comment type="caution">
    <text evidence="2">The sequence shown here is derived from an EMBL/GenBank/DDBJ whole genome shotgun (WGS) entry which is preliminary data.</text>
</comment>
<protein>
    <submittedName>
        <fullName evidence="2">GNAT family N-acetyltransferase</fullName>
        <ecNumber evidence="2">2.3.1.-</ecNumber>
    </submittedName>
</protein>
<dbReference type="SUPFAM" id="SSF55729">
    <property type="entry name" value="Acyl-CoA N-acyltransferases (Nat)"/>
    <property type="match status" value="1"/>
</dbReference>
<dbReference type="InterPro" id="IPR016181">
    <property type="entry name" value="Acyl_CoA_acyltransferase"/>
</dbReference>
<gene>
    <name evidence="2" type="ORF">Q4527_07600</name>
</gene>
<sequence>MSIDQQNIHNLTALWNKYGTKSITHEGNSTLLTTLGWPYRSWLEGENNLSLQISATPKSHRITSWPYPLPKANNVASISRLDENWHLEFEQTAMYLKLNEFTLPTEQQNNLDLRIVKDAESLTQWLQISSEAFGYEMDQEVFKPLLTDCDIEIYLGYLNQKPAVSALLYKTGNVTGLHQMGVKKAFQGQNAAKSAMYLLLARAQQQRSEFMVLQASKMGLPLYLKIGFQAQFKLLNFHFVEENSDA</sequence>
<dbReference type="RefSeq" id="WP_303463998.1">
    <property type="nucleotide sequence ID" value="NZ_JAUOPZ010000005.1"/>
</dbReference>
<dbReference type="AlphaFoldDB" id="A0AAW7Z471"/>